<dbReference type="InterPro" id="IPR007621">
    <property type="entry name" value="TPM_dom"/>
</dbReference>
<feature type="chain" id="PRO_5045246369" evidence="3">
    <location>
        <begin position="25"/>
        <end position="304"/>
    </location>
</feature>
<evidence type="ECO:0000256" key="1">
    <source>
        <dbReference type="SAM" id="MobiDB-lite"/>
    </source>
</evidence>
<evidence type="ECO:0000256" key="3">
    <source>
        <dbReference type="SAM" id="SignalP"/>
    </source>
</evidence>
<evidence type="ECO:0000259" key="4">
    <source>
        <dbReference type="Pfam" id="PF04536"/>
    </source>
</evidence>
<sequence length="304" mass="32913">MRMKKWMGVLGMAAFMAVGIPGNAGSGLSMTAQAAGSGEMAGNVRVFDQADLFLEEEEKELQQAIDALREKMDMDAAVVTAEENPGSAQAYADDFYEAHGFGTGSGRDGALLLIDMDNRELCISTEGKMVRYLTDSRIEAVLDDMYGYAAAGDYYQAAGAFVEDLEVCYDNGIAADQYNYDPETGKISRYRSVRWYEALFALAAAAACGGFAVLGVVREYNMRDEESRMEANFKLSYRKDSAFRMGSRVTDLLIGSYVTQQVIASQDHRSSGRSGGGRSLSSGGRSTTHRSSSGRSHGGGSRKF</sequence>
<organism evidence="5 6">
    <name type="scientific">Enterocloster hominis</name>
    <name type="common">ex Liu et al. 2021</name>
    <dbReference type="NCBI Taxonomy" id="2763663"/>
    <lineage>
        <taxon>Bacteria</taxon>
        <taxon>Bacillati</taxon>
        <taxon>Bacillota</taxon>
        <taxon>Clostridia</taxon>
        <taxon>Lachnospirales</taxon>
        <taxon>Lachnospiraceae</taxon>
        <taxon>Enterocloster</taxon>
    </lineage>
</organism>
<dbReference type="Gene3D" id="3.10.310.50">
    <property type="match status" value="1"/>
</dbReference>
<dbReference type="Proteomes" id="UP000647491">
    <property type="component" value="Unassembled WGS sequence"/>
</dbReference>
<evidence type="ECO:0000256" key="2">
    <source>
        <dbReference type="SAM" id="Phobius"/>
    </source>
</evidence>
<protein>
    <submittedName>
        <fullName evidence="5">TPM domain-containing protein</fullName>
    </submittedName>
</protein>
<evidence type="ECO:0000313" key="6">
    <source>
        <dbReference type="Proteomes" id="UP000647491"/>
    </source>
</evidence>
<keyword evidence="2" id="KW-1133">Transmembrane helix</keyword>
<dbReference type="EMBL" id="JACRTJ010000025">
    <property type="protein sequence ID" value="MBC8599834.1"/>
    <property type="molecule type" value="Genomic_DNA"/>
</dbReference>
<dbReference type="Pfam" id="PF04536">
    <property type="entry name" value="TPM_phosphatase"/>
    <property type="match status" value="1"/>
</dbReference>
<accession>A0ABR7NUQ9</accession>
<keyword evidence="2" id="KW-0812">Transmembrane</keyword>
<feature type="transmembrane region" description="Helical" evidence="2">
    <location>
        <begin position="195"/>
        <end position="217"/>
    </location>
</feature>
<keyword evidence="2" id="KW-0472">Membrane</keyword>
<feature type="region of interest" description="Disordered" evidence="1">
    <location>
        <begin position="265"/>
        <end position="304"/>
    </location>
</feature>
<feature type="domain" description="TPM" evidence="4">
    <location>
        <begin position="46"/>
        <end position="165"/>
    </location>
</feature>
<proteinExistence type="predicted"/>
<feature type="signal peptide" evidence="3">
    <location>
        <begin position="1"/>
        <end position="24"/>
    </location>
</feature>
<comment type="caution">
    <text evidence="5">The sequence shown here is derived from an EMBL/GenBank/DDBJ whole genome shotgun (WGS) entry which is preliminary data.</text>
</comment>
<keyword evidence="3" id="KW-0732">Signal</keyword>
<keyword evidence="6" id="KW-1185">Reference proteome</keyword>
<evidence type="ECO:0000313" key="5">
    <source>
        <dbReference type="EMBL" id="MBC8599834.1"/>
    </source>
</evidence>
<reference evidence="5 6" key="1">
    <citation type="submission" date="2020-08" db="EMBL/GenBank/DDBJ databases">
        <title>Genome public.</title>
        <authorList>
            <person name="Liu C."/>
            <person name="Sun Q."/>
        </authorList>
    </citation>
    <scope>NUCLEOTIDE SEQUENCE [LARGE SCALE GENOMIC DNA]</scope>
    <source>
        <strain evidence="5 6">BX10</strain>
    </source>
</reference>
<gene>
    <name evidence="5" type="ORF">H8708_11455</name>
</gene>
<name>A0ABR7NUQ9_9FIRM</name>
<feature type="compositionally biased region" description="Low complexity" evidence="1">
    <location>
        <begin position="279"/>
        <end position="295"/>
    </location>
</feature>